<gene>
    <name evidence="8 10" type="primary">gcvP</name>
    <name evidence="10" type="ORF">FY550_08460</name>
</gene>
<reference evidence="10 11" key="1">
    <citation type="submission" date="2019-08" db="EMBL/GenBank/DDBJ databases">
        <title>Complete genome sequence of Kushneria sp. YCWA18, a halophilic phosphate-solubilizing bacterium isolated from Daqiao saltern in China.</title>
        <authorList>
            <person name="Du G.-X."/>
            <person name="Qu L.-Y."/>
        </authorList>
    </citation>
    <scope>NUCLEOTIDE SEQUENCE [LARGE SCALE GENOMIC DNA]</scope>
    <source>
        <strain evidence="10 11">YCWA18</strain>
    </source>
</reference>
<sequence>MAFDARSLTDLNHRDAFIGRHIGPDTRAIATMLDTLGESSIASLIDRTIPSDIRLKGELPLAGPRSEQETLEQLRAMMSQNRVARSHIGAGYYDTIMPAVIARNVLENPGWYTAYTPYQPEIAQGRLEGLLNFQQMVMDLTGMSVANASLLDEATAAAEAMTLCRRANRKAKSRRFFVARDVFPQTLDVLRTRAGWQDIELIVDDAERVGDYQVFGALLQYPGDDGRIIDLHPLIDSARHNGAMVAVAADLLGLTLLTPPGEMGADIVLGSAQRFGIPMGFGGPHAAYLAVSNNLKRSIPGRVIGVSRDRHGEVALRMAMQTREQHIRREKATSNICTAQALLANLAGFYAVYHGAEGLFTIASRIHRLTTLLTEGLAPLGVRPDNEWFFDTLTFSGLDHNTIESRAVADNRNLRYHDDGRIGISLDETTTAEDVAALIRILSGHDSEIDIAALDRRVIETGEAHIPLPCQRQSNYLTHPVFQRYRSETEMLRYLKRLENRDLSLTHAMIPLGSCTMKLNATTEMAPLSWPECARIHPFAPRDQVEGYHRLIEDLIAQLASITGYDTVSMQPNSGAQGEYAGLVAIRRYQQSQGEGHRDICLIPGSAHGTNPASAAMAQMKVVVVECDIRGNIDMDDLRRKAAEYSDRISAIMLTYPSTHGVFEADIQEACRIVHEQGGQVYIDGANMNAQTGLCRPGDYGGDVSHLNLHKTFCIPHGGGGPGMGPIGVKAHLAPYLPGHVYGGQKQFTPGTAVSAAAYGSALILPISWAYITMMGARGLREASEVAILGANYIAERLQDYYPVLYRGDKGTVAHECIIDIRPIKNACSIDEEDIAKRLMDYGFHAPTMSFPVAGTMMVEPTESESLLELDRFCDAMIAIREEIRRIENEEWPRDNNPLVNAPHTQRDLYSEEWPHTYSRELAAFPSNAVKQAKFWPSVNRVDNVHGDRNLICSCPSIDEYRD</sequence>
<dbReference type="RefSeq" id="WP_070977515.1">
    <property type="nucleotide sequence ID" value="NZ_CP043420.1"/>
</dbReference>
<dbReference type="GO" id="GO:0016594">
    <property type="term" value="F:glycine binding"/>
    <property type="evidence" value="ECO:0007669"/>
    <property type="project" value="TreeGrafter"/>
</dbReference>
<dbReference type="InterPro" id="IPR015422">
    <property type="entry name" value="PyrdxlP-dep_Trfase_small"/>
</dbReference>
<comment type="similarity">
    <text evidence="3 8">Belongs to the GcvP family.</text>
</comment>
<feature type="modified residue" description="N6-(pyridoxal phosphate)lysine" evidence="8 9">
    <location>
        <position position="711"/>
    </location>
</feature>
<dbReference type="GO" id="GO:0005960">
    <property type="term" value="C:glycine cleavage complex"/>
    <property type="evidence" value="ECO:0007669"/>
    <property type="project" value="TreeGrafter"/>
</dbReference>
<comment type="function">
    <text evidence="2 8">The glycine cleavage system catalyzes the degradation of glycine. The P protein binds the alpha-amino group of glycine through its pyridoxal phosphate cofactor; CO(2) is released and the remaining methylamine moiety is then transferred to the lipoamide cofactor of the H protein.</text>
</comment>
<dbReference type="SUPFAM" id="SSF53383">
    <property type="entry name" value="PLP-dependent transferases"/>
    <property type="match status" value="2"/>
</dbReference>
<dbReference type="EC" id="1.4.4.2" evidence="8"/>
<dbReference type="HAMAP" id="MF_00711">
    <property type="entry name" value="GcvP"/>
    <property type="match status" value="1"/>
</dbReference>
<evidence type="ECO:0000256" key="9">
    <source>
        <dbReference type="PIRSR" id="PIRSR603437-50"/>
    </source>
</evidence>
<evidence type="ECO:0000256" key="8">
    <source>
        <dbReference type="HAMAP-Rule" id="MF_00711"/>
    </source>
</evidence>
<dbReference type="InterPro" id="IPR015424">
    <property type="entry name" value="PyrdxlP-dep_Trfase"/>
</dbReference>
<dbReference type="FunFam" id="3.40.640.10:FF:000005">
    <property type="entry name" value="Glycine dehydrogenase (decarboxylating), mitochondrial"/>
    <property type="match status" value="1"/>
</dbReference>
<dbReference type="FunFam" id="3.40.640.10:FF:000007">
    <property type="entry name" value="glycine dehydrogenase (Decarboxylating), mitochondrial"/>
    <property type="match status" value="1"/>
</dbReference>
<dbReference type="EMBL" id="CP043420">
    <property type="protein sequence ID" value="QEL11163.1"/>
    <property type="molecule type" value="Genomic_DNA"/>
</dbReference>
<evidence type="ECO:0000256" key="6">
    <source>
        <dbReference type="ARBA" id="ARBA00023002"/>
    </source>
</evidence>
<dbReference type="FunFam" id="3.90.1150.10:FF:000007">
    <property type="entry name" value="Glycine dehydrogenase (decarboxylating), mitochondrial"/>
    <property type="match status" value="1"/>
</dbReference>
<comment type="cofactor">
    <cofactor evidence="1 8 9">
        <name>pyridoxal 5'-phosphate</name>
        <dbReference type="ChEBI" id="CHEBI:597326"/>
    </cofactor>
</comment>
<dbReference type="InterPro" id="IPR049316">
    <property type="entry name" value="GDC-P_C"/>
</dbReference>
<evidence type="ECO:0000256" key="2">
    <source>
        <dbReference type="ARBA" id="ARBA00003788"/>
    </source>
</evidence>
<dbReference type="InterPro" id="IPR015421">
    <property type="entry name" value="PyrdxlP-dep_Trfase_major"/>
</dbReference>
<dbReference type="GO" id="GO:0019464">
    <property type="term" value="P:glycine decarboxylation via glycine cleavage system"/>
    <property type="evidence" value="ECO:0007669"/>
    <property type="project" value="UniProtKB-UniRule"/>
</dbReference>
<dbReference type="NCBIfam" id="TIGR00461">
    <property type="entry name" value="gcvP"/>
    <property type="match status" value="1"/>
</dbReference>
<dbReference type="PANTHER" id="PTHR11773">
    <property type="entry name" value="GLYCINE DEHYDROGENASE, DECARBOXYLATING"/>
    <property type="match status" value="1"/>
</dbReference>
<dbReference type="InterPro" id="IPR049315">
    <property type="entry name" value="GDC-P_N"/>
</dbReference>
<dbReference type="GO" id="GO:0004375">
    <property type="term" value="F:glycine dehydrogenase (decarboxylating) activity"/>
    <property type="evidence" value="ECO:0007669"/>
    <property type="project" value="UniProtKB-EC"/>
</dbReference>
<dbReference type="KEGG" id="kuy:FY550_08460"/>
<dbReference type="AlphaFoldDB" id="A0A1S1NWY5"/>
<dbReference type="Pfam" id="PF02347">
    <property type="entry name" value="GDC-P"/>
    <property type="match status" value="2"/>
</dbReference>
<dbReference type="GO" id="GO:0005829">
    <property type="term" value="C:cytosol"/>
    <property type="evidence" value="ECO:0007669"/>
    <property type="project" value="TreeGrafter"/>
</dbReference>
<dbReference type="OrthoDB" id="9801272at2"/>
<keyword evidence="5 8" id="KW-0663">Pyridoxal phosphate</keyword>
<dbReference type="STRING" id="657387.BH688_04710"/>
<proteinExistence type="inferred from homology"/>
<comment type="catalytic activity">
    <reaction evidence="7 8">
        <text>N(6)-[(R)-lipoyl]-L-lysyl-[glycine-cleavage complex H protein] + glycine + H(+) = N(6)-[(R)-S(8)-aminomethyldihydrolipoyl]-L-lysyl-[glycine-cleavage complex H protein] + CO2</text>
        <dbReference type="Rhea" id="RHEA:24304"/>
        <dbReference type="Rhea" id="RHEA-COMP:10494"/>
        <dbReference type="Rhea" id="RHEA-COMP:10495"/>
        <dbReference type="ChEBI" id="CHEBI:15378"/>
        <dbReference type="ChEBI" id="CHEBI:16526"/>
        <dbReference type="ChEBI" id="CHEBI:57305"/>
        <dbReference type="ChEBI" id="CHEBI:83099"/>
        <dbReference type="ChEBI" id="CHEBI:83143"/>
        <dbReference type="EC" id="1.4.4.2"/>
    </reaction>
</comment>
<protein>
    <recommendedName>
        <fullName evidence="8">Glycine dehydrogenase (decarboxylating)</fullName>
        <ecNumber evidence="8">1.4.4.2</ecNumber>
    </recommendedName>
    <alternativeName>
        <fullName evidence="8">Glycine cleavage system P-protein</fullName>
    </alternativeName>
    <alternativeName>
        <fullName evidence="8">Glycine decarboxylase</fullName>
    </alternativeName>
    <alternativeName>
        <fullName evidence="8">Glycine dehydrogenase (aminomethyl-transferring)</fullName>
    </alternativeName>
</protein>
<name>A0A1S1NWY5_9GAMM</name>
<dbReference type="Pfam" id="PF21478">
    <property type="entry name" value="GcvP2_C"/>
    <property type="match status" value="1"/>
</dbReference>
<keyword evidence="6 8" id="KW-0560">Oxidoreductase</keyword>
<evidence type="ECO:0000256" key="5">
    <source>
        <dbReference type="ARBA" id="ARBA00022898"/>
    </source>
</evidence>
<evidence type="ECO:0000313" key="10">
    <source>
        <dbReference type="EMBL" id="QEL11163.1"/>
    </source>
</evidence>
<evidence type="ECO:0000256" key="3">
    <source>
        <dbReference type="ARBA" id="ARBA00010756"/>
    </source>
</evidence>
<dbReference type="CDD" id="cd00613">
    <property type="entry name" value="GDC-P"/>
    <property type="match status" value="1"/>
</dbReference>
<dbReference type="Gene3D" id="3.90.1150.10">
    <property type="entry name" value="Aspartate Aminotransferase, domain 1"/>
    <property type="match status" value="1"/>
</dbReference>
<dbReference type="GO" id="GO:0030170">
    <property type="term" value="F:pyridoxal phosphate binding"/>
    <property type="evidence" value="ECO:0007669"/>
    <property type="project" value="TreeGrafter"/>
</dbReference>
<dbReference type="PANTHER" id="PTHR11773:SF13">
    <property type="entry name" value="GLYCINE DEHYDROGENASE (DECARBOXYLATING)"/>
    <property type="match status" value="1"/>
</dbReference>
<dbReference type="InterPro" id="IPR020581">
    <property type="entry name" value="GDC_P"/>
</dbReference>
<dbReference type="Gene3D" id="3.40.640.10">
    <property type="entry name" value="Type I PLP-dependent aspartate aminotransferase-like (Major domain)"/>
    <property type="match status" value="2"/>
</dbReference>
<evidence type="ECO:0000256" key="1">
    <source>
        <dbReference type="ARBA" id="ARBA00001933"/>
    </source>
</evidence>
<evidence type="ECO:0000256" key="4">
    <source>
        <dbReference type="ARBA" id="ARBA00011690"/>
    </source>
</evidence>
<dbReference type="Proteomes" id="UP000322553">
    <property type="component" value="Chromosome"/>
</dbReference>
<organism evidence="10 11">
    <name type="scientific">Kushneria phosphatilytica</name>
    <dbReference type="NCBI Taxonomy" id="657387"/>
    <lineage>
        <taxon>Bacteria</taxon>
        <taxon>Pseudomonadati</taxon>
        <taxon>Pseudomonadota</taxon>
        <taxon>Gammaproteobacteria</taxon>
        <taxon>Oceanospirillales</taxon>
        <taxon>Halomonadaceae</taxon>
        <taxon>Kushneria</taxon>
    </lineage>
</organism>
<evidence type="ECO:0000256" key="7">
    <source>
        <dbReference type="ARBA" id="ARBA00049026"/>
    </source>
</evidence>
<dbReference type="InterPro" id="IPR003437">
    <property type="entry name" value="GcvP"/>
</dbReference>
<accession>A0A1S1NWY5</accession>
<evidence type="ECO:0000313" key="11">
    <source>
        <dbReference type="Proteomes" id="UP000322553"/>
    </source>
</evidence>
<comment type="subunit">
    <text evidence="4 8">The glycine cleavage system is composed of four proteins: P, T, L and H.</text>
</comment>
<keyword evidence="11" id="KW-1185">Reference proteome</keyword>